<feature type="domain" description="Rhodanese" evidence="1">
    <location>
        <begin position="293"/>
        <end position="375"/>
    </location>
</feature>
<accession>A0A7V8FNF6</accession>
<organism evidence="2 3">
    <name type="scientific">Paracidovorax wautersii</name>
    <dbReference type="NCBI Taxonomy" id="1177982"/>
    <lineage>
        <taxon>Bacteria</taxon>
        <taxon>Pseudomonadati</taxon>
        <taxon>Pseudomonadota</taxon>
        <taxon>Betaproteobacteria</taxon>
        <taxon>Burkholderiales</taxon>
        <taxon>Comamonadaceae</taxon>
        <taxon>Paracidovorax</taxon>
    </lineage>
</organism>
<comment type="caution">
    <text evidence="2">The sequence shown here is derived from an EMBL/GenBank/DDBJ whole genome shotgun (WGS) entry which is preliminary data.</text>
</comment>
<evidence type="ECO:0000259" key="1">
    <source>
        <dbReference type="PROSITE" id="PS50206"/>
    </source>
</evidence>
<dbReference type="PROSITE" id="PS50206">
    <property type="entry name" value="RHODANESE_3"/>
    <property type="match status" value="4"/>
</dbReference>
<dbReference type="PANTHER" id="PTHR43031">
    <property type="entry name" value="FAD-DEPENDENT OXIDOREDUCTASE"/>
    <property type="match status" value="1"/>
</dbReference>
<dbReference type="Proteomes" id="UP000461670">
    <property type="component" value="Unassembled WGS sequence"/>
</dbReference>
<keyword evidence="2" id="KW-0808">Transferase</keyword>
<reference evidence="3" key="1">
    <citation type="journal article" date="2020" name="MBio">
        <title>Horizontal gene transfer to a defensive symbiont with a reduced genome amongst a multipartite beetle microbiome.</title>
        <authorList>
            <person name="Waterworth S.C."/>
            <person name="Florez L.V."/>
            <person name="Rees E.R."/>
            <person name="Hertweck C."/>
            <person name="Kaltenpoth M."/>
            <person name="Kwan J.C."/>
        </authorList>
    </citation>
    <scope>NUCLEOTIDE SEQUENCE [LARGE SCALE GENOMIC DNA]</scope>
</reference>
<dbReference type="InterPro" id="IPR001763">
    <property type="entry name" value="Rhodanese-like_dom"/>
</dbReference>
<evidence type="ECO:0000313" key="3">
    <source>
        <dbReference type="Proteomes" id="UP000461670"/>
    </source>
</evidence>
<dbReference type="SMART" id="SM00450">
    <property type="entry name" value="RHOD"/>
    <property type="match status" value="4"/>
</dbReference>
<dbReference type="InterPro" id="IPR036873">
    <property type="entry name" value="Rhodanese-like_dom_sf"/>
</dbReference>
<proteinExistence type="predicted"/>
<dbReference type="Pfam" id="PF00581">
    <property type="entry name" value="Rhodanese"/>
    <property type="match status" value="4"/>
</dbReference>
<dbReference type="GO" id="GO:0016740">
    <property type="term" value="F:transferase activity"/>
    <property type="evidence" value="ECO:0007669"/>
    <property type="project" value="UniProtKB-KW"/>
</dbReference>
<gene>
    <name evidence="2" type="primary">glpE_4</name>
    <name evidence="2" type="ORF">GAK30_02181</name>
</gene>
<name>A0A7V8FNF6_9BURK</name>
<evidence type="ECO:0000313" key="2">
    <source>
        <dbReference type="EMBL" id="KAF1020902.1"/>
    </source>
</evidence>
<feature type="domain" description="Rhodanese" evidence="1">
    <location>
        <begin position="149"/>
        <end position="240"/>
    </location>
</feature>
<dbReference type="Gene3D" id="3.40.250.10">
    <property type="entry name" value="Rhodanese-like domain"/>
    <property type="match status" value="4"/>
</dbReference>
<dbReference type="AlphaFoldDB" id="A0A7V8FNF6"/>
<sequence length="552" mass="59631">MPNAATLTPTAAPLLSATDLKAALDARDEIALLDVRETGQYARQHLLYAVSLPLWRIGWLVDRLVPRRDTRIVLTDLDGSLVQEAAARLAGLGYVDVSALAGGTLAWAAAGYEVFSGTNVPSKAFGEVVEREAQTPHIDVRTLREKIQRGDKVVIVDGRTPQEFRNFSLPGAHSIPNAELPYRVRELAPDPGTLVVVNCAGRTRSIIGAQTLIDAGLPNPVAALQDGTMAWLLEGHALEHGRAPLQPEPSPAHLARAREDAQALARRAGVVRIEARELAAFAADTTRTLYRFDVRSAEEYRAGHLPDWRWAPGGQLVQATDEYVGTRGARVVLADWDGVRALVTAAWLAQLGLHEVFVFSPGPSADAELETGDERVRILREPGTPLAPWIGVRQAQELADAGQARIFDIDKNPLFARRHIAQAAFSAPDSLPRWLDALPGGTVAVITSTDGALAQLVASELLRRGYDVRALAGGSQAWFDAGLPTGSGREAILTGEDDARADSYAYDDPAVRNRKFREYLDWEVGLLAQIERPGGETPFRVAGRPGHAAPAR</sequence>
<feature type="domain" description="Rhodanese" evidence="1">
    <location>
        <begin position="26"/>
        <end position="116"/>
    </location>
</feature>
<feature type="domain" description="Rhodanese" evidence="1">
    <location>
        <begin position="400"/>
        <end position="487"/>
    </location>
</feature>
<protein>
    <submittedName>
        <fullName evidence="2">Thiosulfate sulfurtransferase GlpE</fullName>
    </submittedName>
</protein>
<dbReference type="EMBL" id="WNDQ01000028">
    <property type="protein sequence ID" value="KAF1020902.1"/>
    <property type="molecule type" value="Genomic_DNA"/>
</dbReference>
<dbReference type="SUPFAM" id="SSF52821">
    <property type="entry name" value="Rhodanese/Cell cycle control phosphatase"/>
    <property type="match status" value="4"/>
</dbReference>
<dbReference type="PANTHER" id="PTHR43031:SF1">
    <property type="entry name" value="PYRIDINE NUCLEOTIDE-DISULPHIDE OXIDOREDUCTASE"/>
    <property type="match status" value="1"/>
</dbReference>
<dbReference type="InterPro" id="IPR050229">
    <property type="entry name" value="GlpE_sulfurtransferase"/>
</dbReference>